<dbReference type="InterPro" id="IPR036390">
    <property type="entry name" value="WH_DNA-bd_sf"/>
</dbReference>
<accession>A0A1V4A7B5</accession>
<dbReference type="GO" id="GO:0006950">
    <property type="term" value="P:response to stress"/>
    <property type="evidence" value="ECO:0007669"/>
    <property type="project" value="TreeGrafter"/>
</dbReference>
<dbReference type="RefSeq" id="WP_077969101.1">
    <property type="nucleotide sequence ID" value="NZ_CP045178.1"/>
</dbReference>
<dbReference type="InterPro" id="IPR039422">
    <property type="entry name" value="MarR/SlyA-like"/>
</dbReference>
<gene>
    <name evidence="2" type="ORF">B1H18_17650</name>
</gene>
<name>A0A1V4A7B5_9ACTN</name>
<proteinExistence type="predicted"/>
<dbReference type="InterPro" id="IPR036388">
    <property type="entry name" value="WH-like_DNA-bd_sf"/>
</dbReference>
<dbReference type="Pfam" id="PF12802">
    <property type="entry name" value="MarR_2"/>
    <property type="match status" value="1"/>
</dbReference>
<dbReference type="Proteomes" id="UP000190539">
    <property type="component" value="Unassembled WGS sequence"/>
</dbReference>
<evidence type="ECO:0000259" key="1">
    <source>
        <dbReference type="PROSITE" id="PS50995"/>
    </source>
</evidence>
<keyword evidence="3" id="KW-1185">Reference proteome</keyword>
<dbReference type="InterPro" id="IPR000835">
    <property type="entry name" value="HTH_MarR-typ"/>
</dbReference>
<dbReference type="PANTHER" id="PTHR33164:SF103">
    <property type="entry name" value="REGULATORY PROTEIN MARR"/>
    <property type="match status" value="1"/>
</dbReference>
<dbReference type="SMART" id="SM00347">
    <property type="entry name" value="HTH_MARR"/>
    <property type="match status" value="1"/>
</dbReference>
<feature type="domain" description="HTH marR-type" evidence="1">
    <location>
        <begin position="7"/>
        <end position="148"/>
    </location>
</feature>
<dbReference type="Gene3D" id="1.10.10.10">
    <property type="entry name" value="Winged helix-like DNA-binding domain superfamily/Winged helix DNA-binding domain"/>
    <property type="match status" value="1"/>
</dbReference>
<dbReference type="PROSITE" id="PS50995">
    <property type="entry name" value="HTH_MARR_2"/>
    <property type="match status" value="1"/>
</dbReference>
<evidence type="ECO:0000313" key="2">
    <source>
        <dbReference type="EMBL" id="OON78045.1"/>
    </source>
</evidence>
<organism evidence="2 3">
    <name type="scientific">Streptomyces tsukubensis</name>
    <dbReference type="NCBI Taxonomy" id="83656"/>
    <lineage>
        <taxon>Bacteria</taxon>
        <taxon>Bacillati</taxon>
        <taxon>Actinomycetota</taxon>
        <taxon>Actinomycetes</taxon>
        <taxon>Kitasatosporales</taxon>
        <taxon>Streptomycetaceae</taxon>
        <taxon>Streptomyces</taxon>
    </lineage>
</organism>
<evidence type="ECO:0000313" key="3">
    <source>
        <dbReference type="Proteomes" id="UP000190539"/>
    </source>
</evidence>
<dbReference type="AlphaFoldDB" id="A0A1V4A7B5"/>
<dbReference type="SUPFAM" id="SSF46785">
    <property type="entry name" value="Winged helix' DNA-binding domain"/>
    <property type="match status" value="1"/>
</dbReference>
<reference evidence="2 3" key="1">
    <citation type="submission" date="2017-02" db="EMBL/GenBank/DDBJ databases">
        <title>Draft Genome Sequence of Streptomyces tsukubaensis F601, a Producer of the immunosuppressant tacrolimus FK506.</title>
        <authorList>
            <person name="Zong G."/>
            <person name="Zhong C."/>
            <person name="Fu J."/>
            <person name="Qin R."/>
            <person name="Cao G."/>
        </authorList>
    </citation>
    <scope>NUCLEOTIDE SEQUENCE [LARGE SCALE GENOMIC DNA]</scope>
    <source>
        <strain evidence="2 3">F601</strain>
    </source>
</reference>
<dbReference type="STRING" id="83656.B1H18_17650"/>
<protein>
    <recommendedName>
        <fullName evidence="1">HTH marR-type domain-containing protein</fullName>
    </recommendedName>
</protein>
<dbReference type="OrthoDB" id="4245146at2"/>
<dbReference type="PANTHER" id="PTHR33164">
    <property type="entry name" value="TRANSCRIPTIONAL REGULATOR, MARR FAMILY"/>
    <property type="match status" value="1"/>
</dbReference>
<dbReference type="EMBL" id="MVFC01000013">
    <property type="protein sequence ID" value="OON78045.1"/>
    <property type="molecule type" value="Genomic_DNA"/>
</dbReference>
<dbReference type="GO" id="GO:0003700">
    <property type="term" value="F:DNA-binding transcription factor activity"/>
    <property type="evidence" value="ECO:0007669"/>
    <property type="project" value="InterPro"/>
</dbReference>
<sequence length="158" mass="17093">MDRHRRQEPPDEALSEAAEHLAFSAELITVMAGRTALAVDPSLSPPRLRVLDLLMAQPGVNLTGIARSLGVTLSRASRICAELERIGLVQRTPARGDRREIALELTTEGRRNLETLRERRREWVMGALRSMPAAELSGLLAGIHALAASLATSAADGL</sequence>
<comment type="caution">
    <text evidence="2">The sequence shown here is derived from an EMBL/GenBank/DDBJ whole genome shotgun (WGS) entry which is preliminary data.</text>
</comment>